<evidence type="ECO:0000313" key="2">
    <source>
        <dbReference type="EMBL" id="GAA4701164.1"/>
    </source>
</evidence>
<reference evidence="3" key="1">
    <citation type="journal article" date="2019" name="Int. J. Syst. Evol. Microbiol.">
        <title>The Global Catalogue of Microorganisms (GCM) 10K type strain sequencing project: providing services to taxonomists for standard genome sequencing and annotation.</title>
        <authorList>
            <consortium name="The Broad Institute Genomics Platform"/>
            <consortium name="The Broad Institute Genome Sequencing Center for Infectious Disease"/>
            <person name="Wu L."/>
            <person name="Ma J."/>
        </authorList>
    </citation>
    <scope>NUCLEOTIDE SEQUENCE [LARGE SCALE GENOMIC DNA]</scope>
    <source>
        <strain evidence="3">JCM 18055</strain>
    </source>
</reference>
<feature type="compositionally biased region" description="Basic and acidic residues" evidence="1">
    <location>
        <begin position="61"/>
        <end position="74"/>
    </location>
</feature>
<feature type="compositionally biased region" description="Basic and acidic residues" evidence="1">
    <location>
        <begin position="93"/>
        <end position="113"/>
    </location>
</feature>
<feature type="compositionally biased region" description="Basic and acidic residues" evidence="1">
    <location>
        <begin position="37"/>
        <end position="49"/>
    </location>
</feature>
<accession>A0ABP8X797</accession>
<protein>
    <submittedName>
        <fullName evidence="2">Uncharacterized protein</fullName>
    </submittedName>
</protein>
<dbReference type="Proteomes" id="UP001500325">
    <property type="component" value="Unassembled WGS sequence"/>
</dbReference>
<feature type="compositionally biased region" description="Polar residues" evidence="1">
    <location>
        <begin position="1"/>
        <end position="12"/>
    </location>
</feature>
<name>A0ABP8X797_9PSEU</name>
<organism evidence="2 3">
    <name type="scientific">Pseudonocardia yuanmonensis</name>
    <dbReference type="NCBI Taxonomy" id="1095914"/>
    <lineage>
        <taxon>Bacteria</taxon>
        <taxon>Bacillati</taxon>
        <taxon>Actinomycetota</taxon>
        <taxon>Actinomycetes</taxon>
        <taxon>Pseudonocardiales</taxon>
        <taxon>Pseudonocardiaceae</taxon>
        <taxon>Pseudonocardia</taxon>
    </lineage>
</organism>
<gene>
    <name evidence="2" type="ORF">GCM10023215_45050</name>
</gene>
<sequence length="136" mass="14783">MARNVTEPSTAQPVGPPPFDPELAPVVDALTSIRPPDAYRPDTIVEMRRPVPGVPTPTDDVLSRDGAYRVHERTVPGPDGDPGRLTARLPPAAREHAGPGDLLHPRRRDDRRRQPVRPPGGAGLGYQRQRKSSTLA</sequence>
<keyword evidence="3" id="KW-1185">Reference proteome</keyword>
<proteinExistence type="predicted"/>
<feature type="region of interest" description="Disordered" evidence="1">
    <location>
        <begin position="1"/>
        <end position="136"/>
    </location>
</feature>
<evidence type="ECO:0000256" key="1">
    <source>
        <dbReference type="SAM" id="MobiDB-lite"/>
    </source>
</evidence>
<dbReference type="EMBL" id="BAABIC010000016">
    <property type="protein sequence ID" value="GAA4701164.1"/>
    <property type="molecule type" value="Genomic_DNA"/>
</dbReference>
<evidence type="ECO:0000313" key="3">
    <source>
        <dbReference type="Proteomes" id="UP001500325"/>
    </source>
</evidence>
<comment type="caution">
    <text evidence="2">The sequence shown here is derived from an EMBL/GenBank/DDBJ whole genome shotgun (WGS) entry which is preliminary data.</text>
</comment>